<sequence length="138" mass="14934">MFAHVLLLAATSLAAFTHGAVLPGTTADGTTVSVLHAIPDDAATFNGTKNISARSVDPAVRFTEYEGRACGGWEAPYKATDENCFLLPTGDGFKIREIADTCRVFVYSSKNCDGAEFQAYYGNCYDVHAFYSLKVFCH</sequence>
<keyword evidence="2" id="KW-1185">Reference proteome</keyword>
<dbReference type="Proteomes" id="UP000724584">
    <property type="component" value="Unassembled WGS sequence"/>
</dbReference>
<comment type="caution">
    <text evidence="1">The sequence shown here is derived from an EMBL/GenBank/DDBJ whole genome shotgun (WGS) entry which is preliminary data.</text>
</comment>
<reference evidence="1 2" key="1">
    <citation type="journal article" date="2021" name="Nat. Commun.">
        <title>Genetic determinants of endophytism in the Arabidopsis root mycobiome.</title>
        <authorList>
            <person name="Mesny F."/>
            <person name="Miyauchi S."/>
            <person name="Thiergart T."/>
            <person name="Pickel B."/>
            <person name="Atanasova L."/>
            <person name="Karlsson M."/>
            <person name="Huettel B."/>
            <person name="Barry K.W."/>
            <person name="Haridas S."/>
            <person name="Chen C."/>
            <person name="Bauer D."/>
            <person name="Andreopoulos W."/>
            <person name="Pangilinan J."/>
            <person name="LaButti K."/>
            <person name="Riley R."/>
            <person name="Lipzen A."/>
            <person name="Clum A."/>
            <person name="Drula E."/>
            <person name="Henrissat B."/>
            <person name="Kohler A."/>
            <person name="Grigoriev I.V."/>
            <person name="Martin F.M."/>
            <person name="Hacquard S."/>
        </authorList>
    </citation>
    <scope>NUCLEOTIDE SEQUENCE [LARGE SCALE GENOMIC DNA]</scope>
    <source>
        <strain evidence="1 2">MPI-SDFR-AT-0079</strain>
    </source>
</reference>
<proteinExistence type="predicted"/>
<evidence type="ECO:0000313" key="2">
    <source>
        <dbReference type="Proteomes" id="UP000724584"/>
    </source>
</evidence>
<dbReference type="EMBL" id="JAGIZQ010000006">
    <property type="protein sequence ID" value="KAH6623289.1"/>
    <property type="molecule type" value="Genomic_DNA"/>
</dbReference>
<organism evidence="1 2">
    <name type="scientific">Chaetomium tenue</name>
    <dbReference type="NCBI Taxonomy" id="1854479"/>
    <lineage>
        <taxon>Eukaryota</taxon>
        <taxon>Fungi</taxon>
        <taxon>Dikarya</taxon>
        <taxon>Ascomycota</taxon>
        <taxon>Pezizomycotina</taxon>
        <taxon>Sordariomycetes</taxon>
        <taxon>Sordariomycetidae</taxon>
        <taxon>Sordariales</taxon>
        <taxon>Chaetomiaceae</taxon>
        <taxon>Chaetomium</taxon>
    </lineage>
</organism>
<protein>
    <submittedName>
        <fullName evidence="1">Uncharacterized protein</fullName>
    </submittedName>
</protein>
<gene>
    <name evidence="1" type="ORF">F5144DRAFT_605794</name>
</gene>
<evidence type="ECO:0000313" key="1">
    <source>
        <dbReference type="EMBL" id="KAH6623289.1"/>
    </source>
</evidence>
<accession>A0ACB7NYW4</accession>
<name>A0ACB7NYW4_9PEZI</name>